<evidence type="ECO:0000313" key="5">
    <source>
        <dbReference type="EMBL" id="SDJ48933.1"/>
    </source>
</evidence>
<organism evidence="4 6">
    <name type="scientific">Aneurinibacillus migulanus</name>
    <name type="common">Bacillus migulanus</name>
    <dbReference type="NCBI Taxonomy" id="47500"/>
    <lineage>
        <taxon>Bacteria</taxon>
        <taxon>Bacillati</taxon>
        <taxon>Bacillota</taxon>
        <taxon>Bacilli</taxon>
        <taxon>Bacillales</taxon>
        <taxon>Paenibacillaceae</taxon>
        <taxon>Aneurinibacillus group</taxon>
        <taxon>Aneurinibacillus</taxon>
    </lineage>
</organism>
<dbReference type="OrthoDB" id="9782629at2"/>
<dbReference type="STRING" id="47500.AF333_14895"/>
<accession>A0A0D1VUB7</accession>
<dbReference type="CDD" id="cd02137">
    <property type="entry name" value="MhqN-like"/>
    <property type="match status" value="1"/>
</dbReference>
<dbReference type="EMBL" id="FNED01000019">
    <property type="protein sequence ID" value="SDJ48933.1"/>
    <property type="molecule type" value="Genomic_DNA"/>
</dbReference>
<dbReference type="PANTHER" id="PTHR43673:SF3">
    <property type="entry name" value="NAD(P)H NITROREDUCTASE YODC-RELATED"/>
    <property type="match status" value="1"/>
</dbReference>
<evidence type="ECO:0000256" key="2">
    <source>
        <dbReference type="ARBA" id="ARBA00023002"/>
    </source>
</evidence>
<dbReference type="InterPro" id="IPR000415">
    <property type="entry name" value="Nitroreductase-like"/>
</dbReference>
<keyword evidence="6" id="KW-1185">Reference proteome</keyword>
<comment type="similarity">
    <text evidence="1">Belongs to the nitroreductase family.</text>
</comment>
<dbReference type="SUPFAM" id="SSF55469">
    <property type="entry name" value="FMN-dependent nitroreductase-like"/>
    <property type="match status" value="1"/>
</dbReference>
<sequence>MSQTTEQNLQTAEEVIRARHAVKEYISDYKIPQAELNEILELAATAPSAWNLQHWRYLVITEQANKERVLPIAYGQRQVADSSATIVILGDLEADKSAEPVFSPAVEAGFMSQELYTNLVGQIKGAYQDKQTAREQAFLNAGFSAMQLMLAAKTKGYDTCPIGGFDREALIKELNIPARYVPVMLITLGKAKSPARPSTRFSLDQLVIKESF</sequence>
<dbReference type="Proteomes" id="UP000182836">
    <property type="component" value="Unassembled WGS sequence"/>
</dbReference>
<dbReference type="AlphaFoldDB" id="A0A0D1VUB7"/>
<reference evidence="4 6" key="1">
    <citation type="submission" date="2015-07" db="EMBL/GenBank/DDBJ databases">
        <title>Fjat-14205 dsm 2895.</title>
        <authorList>
            <person name="Liu B."/>
            <person name="Wang J."/>
            <person name="Zhu Y."/>
            <person name="Liu G."/>
            <person name="Chen Q."/>
            <person name="Chen Z."/>
            <person name="Lan J."/>
            <person name="Che J."/>
            <person name="Ge C."/>
            <person name="Shi H."/>
            <person name="Pan Z."/>
            <person name="Liu X."/>
        </authorList>
    </citation>
    <scope>NUCLEOTIDE SEQUENCE [LARGE SCALE GENOMIC DNA]</scope>
    <source>
        <strain evidence="4 6">DSM 2895</strain>
    </source>
</reference>
<evidence type="ECO:0000259" key="3">
    <source>
        <dbReference type="Pfam" id="PF00881"/>
    </source>
</evidence>
<gene>
    <name evidence="4" type="ORF">AF333_14895</name>
    <name evidence="5" type="ORF">SAMN04487909_1193</name>
</gene>
<name>A0A0D1VUB7_ANEMI</name>
<dbReference type="PATRIC" id="fig|47500.12.peg.1742"/>
<dbReference type="GeneID" id="42306464"/>
<dbReference type="RefSeq" id="WP_043066546.1">
    <property type="nucleotide sequence ID" value="NZ_BJOA01000110.1"/>
</dbReference>
<protein>
    <submittedName>
        <fullName evidence="4 5">Nitroreductase</fullName>
    </submittedName>
</protein>
<dbReference type="Pfam" id="PF00881">
    <property type="entry name" value="Nitroreductase"/>
    <property type="match status" value="1"/>
</dbReference>
<evidence type="ECO:0000313" key="4">
    <source>
        <dbReference type="EMBL" id="KON96569.1"/>
    </source>
</evidence>
<dbReference type="InterPro" id="IPR029479">
    <property type="entry name" value="Nitroreductase"/>
</dbReference>
<evidence type="ECO:0000313" key="6">
    <source>
        <dbReference type="Proteomes" id="UP000037269"/>
    </source>
</evidence>
<feature type="domain" description="Nitroreductase" evidence="3">
    <location>
        <begin position="16"/>
        <end position="190"/>
    </location>
</feature>
<reference evidence="5 7" key="2">
    <citation type="submission" date="2016-10" db="EMBL/GenBank/DDBJ databases">
        <authorList>
            <person name="de Groot N.N."/>
        </authorList>
    </citation>
    <scope>NUCLEOTIDE SEQUENCE [LARGE SCALE GENOMIC DNA]</scope>
    <source>
        <strain evidence="5 7">DSM 2895</strain>
    </source>
</reference>
<dbReference type="GO" id="GO:0016491">
    <property type="term" value="F:oxidoreductase activity"/>
    <property type="evidence" value="ECO:0007669"/>
    <property type="project" value="UniProtKB-KW"/>
</dbReference>
<keyword evidence="2" id="KW-0560">Oxidoreductase</keyword>
<dbReference type="Proteomes" id="UP000037269">
    <property type="component" value="Unassembled WGS sequence"/>
</dbReference>
<proteinExistence type="inferred from homology"/>
<dbReference type="PANTHER" id="PTHR43673">
    <property type="entry name" value="NAD(P)H NITROREDUCTASE YDGI-RELATED"/>
    <property type="match status" value="1"/>
</dbReference>
<evidence type="ECO:0000313" key="7">
    <source>
        <dbReference type="Proteomes" id="UP000182836"/>
    </source>
</evidence>
<evidence type="ECO:0000256" key="1">
    <source>
        <dbReference type="ARBA" id="ARBA00007118"/>
    </source>
</evidence>
<dbReference type="Gene3D" id="3.40.109.10">
    <property type="entry name" value="NADH Oxidase"/>
    <property type="match status" value="1"/>
</dbReference>
<dbReference type="EMBL" id="LGUG01000004">
    <property type="protein sequence ID" value="KON96569.1"/>
    <property type="molecule type" value="Genomic_DNA"/>
</dbReference>